<evidence type="ECO:0000313" key="2">
    <source>
        <dbReference type="EMBL" id="JAD51384.1"/>
    </source>
</evidence>
<feature type="region of interest" description="Disordered" evidence="1">
    <location>
        <begin position="1"/>
        <end position="29"/>
    </location>
</feature>
<accession>A0A0A9AI63</accession>
<reference evidence="2" key="2">
    <citation type="journal article" date="2015" name="Data Brief">
        <title>Shoot transcriptome of the giant reed, Arundo donax.</title>
        <authorList>
            <person name="Barrero R.A."/>
            <person name="Guerrero F.D."/>
            <person name="Moolhuijzen P."/>
            <person name="Goolsby J.A."/>
            <person name="Tidwell J."/>
            <person name="Bellgard S.E."/>
            <person name="Bellgard M.I."/>
        </authorList>
    </citation>
    <scope>NUCLEOTIDE SEQUENCE</scope>
    <source>
        <tissue evidence="2">Shoot tissue taken approximately 20 cm above the soil surface</tissue>
    </source>
</reference>
<dbReference type="EMBL" id="GBRH01246511">
    <property type="protein sequence ID" value="JAD51384.1"/>
    <property type="molecule type" value="Transcribed_RNA"/>
</dbReference>
<sequence>MLGSDSPSSLNYLGNIPGGLDMPSDVADN</sequence>
<feature type="compositionally biased region" description="Polar residues" evidence="1">
    <location>
        <begin position="1"/>
        <end position="12"/>
    </location>
</feature>
<evidence type="ECO:0000256" key="1">
    <source>
        <dbReference type="SAM" id="MobiDB-lite"/>
    </source>
</evidence>
<protein>
    <submittedName>
        <fullName evidence="2">Uncharacterized protein</fullName>
    </submittedName>
</protein>
<reference evidence="2" key="1">
    <citation type="submission" date="2014-09" db="EMBL/GenBank/DDBJ databases">
        <authorList>
            <person name="Magalhaes I.L.F."/>
            <person name="Oliveira U."/>
            <person name="Santos F.R."/>
            <person name="Vidigal T.H.D.A."/>
            <person name="Brescovit A.D."/>
            <person name="Santos A.J."/>
        </authorList>
    </citation>
    <scope>NUCLEOTIDE SEQUENCE</scope>
    <source>
        <tissue evidence="2">Shoot tissue taken approximately 20 cm above the soil surface</tissue>
    </source>
</reference>
<name>A0A0A9AI63_ARUDO</name>
<dbReference type="AlphaFoldDB" id="A0A0A9AI63"/>
<proteinExistence type="predicted"/>
<organism evidence="2">
    <name type="scientific">Arundo donax</name>
    <name type="common">Giant reed</name>
    <name type="synonym">Donax arundinaceus</name>
    <dbReference type="NCBI Taxonomy" id="35708"/>
    <lineage>
        <taxon>Eukaryota</taxon>
        <taxon>Viridiplantae</taxon>
        <taxon>Streptophyta</taxon>
        <taxon>Embryophyta</taxon>
        <taxon>Tracheophyta</taxon>
        <taxon>Spermatophyta</taxon>
        <taxon>Magnoliopsida</taxon>
        <taxon>Liliopsida</taxon>
        <taxon>Poales</taxon>
        <taxon>Poaceae</taxon>
        <taxon>PACMAD clade</taxon>
        <taxon>Arundinoideae</taxon>
        <taxon>Arundineae</taxon>
        <taxon>Arundo</taxon>
    </lineage>
</organism>